<dbReference type="Pfam" id="PF00069">
    <property type="entry name" value="Pkinase"/>
    <property type="match status" value="1"/>
</dbReference>
<proteinExistence type="predicted"/>
<keyword evidence="4 6" id="KW-0067">ATP-binding</keyword>
<keyword evidence="2 6" id="KW-0547">Nucleotide-binding</keyword>
<feature type="repeat" description="TPR" evidence="5">
    <location>
        <begin position="459"/>
        <end position="492"/>
    </location>
</feature>
<feature type="binding site" evidence="6">
    <location>
        <position position="128"/>
    </location>
    <ligand>
        <name>ATP</name>
        <dbReference type="ChEBI" id="CHEBI:30616"/>
    </ligand>
</feature>
<dbReference type="Gene3D" id="3.30.200.20">
    <property type="entry name" value="Phosphorylase Kinase, domain 1"/>
    <property type="match status" value="1"/>
</dbReference>
<keyword evidence="9" id="KW-1185">Reference proteome</keyword>
<keyword evidence="1" id="KW-0808">Transferase</keyword>
<dbReference type="InterPro" id="IPR000719">
    <property type="entry name" value="Prot_kinase_dom"/>
</dbReference>
<dbReference type="Pfam" id="PF13424">
    <property type="entry name" value="TPR_12"/>
    <property type="match status" value="1"/>
</dbReference>
<dbReference type="RefSeq" id="WP_315648752.1">
    <property type="nucleotide sequence ID" value="NZ_JAVXZY010000001.1"/>
</dbReference>
<dbReference type="InterPro" id="IPR008271">
    <property type="entry name" value="Ser/Thr_kinase_AS"/>
</dbReference>
<evidence type="ECO:0000256" key="1">
    <source>
        <dbReference type="ARBA" id="ARBA00022679"/>
    </source>
</evidence>
<keyword evidence="5" id="KW-0802">TPR repeat</keyword>
<dbReference type="CDD" id="cd14014">
    <property type="entry name" value="STKc_PknB_like"/>
    <property type="match status" value="1"/>
</dbReference>
<dbReference type="Gene3D" id="1.10.510.10">
    <property type="entry name" value="Transferase(Phosphotransferase) domain 1"/>
    <property type="match status" value="1"/>
</dbReference>
<dbReference type="PROSITE" id="PS00108">
    <property type="entry name" value="PROTEIN_KINASE_ST"/>
    <property type="match status" value="1"/>
</dbReference>
<dbReference type="PROSITE" id="PS50011">
    <property type="entry name" value="PROTEIN_KINASE_DOM"/>
    <property type="match status" value="1"/>
</dbReference>
<dbReference type="InterPro" id="IPR017441">
    <property type="entry name" value="Protein_kinase_ATP_BS"/>
</dbReference>
<dbReference type="SUPFAM" id="SSF56112">
    <property type="entry name" value="Protein kinase-like (PK-like)"/>
    <property type="match status" value="1"/>
</dbReference>
<dbReference type="SMART" id="SM00220">
    <property type="entry name" value="S_TKc"/>
    <property type="match status" value="1"/>
</dbReference>
<evidence type="ECO:0000256" key="4">
    <source>
        <dbReference type="ARBA" id="ARBA00022840"/>
    </source>
</evidence>
<feature type="repeat" description="TPR" evidence="5">
    <location>
        <begin position="543"/>
        <end position="576"/>
    </location>
</feature>
<dbReference type="Pfam" id="PF13374">
    <property type="entry name" value="TPR_10"/>
    <property type="match status" value="1"/>
</dbReference>
<reference evidence="8" key="1">
    <citation type="submission" date="2023-09" db="EMBL/GenBank/DDBJ databases">
        <title>Paucibacter sp. APW11 Genome sequencing and assembly.</title>
        <authorList>
            <person name="Kim I."/>
        </authorList>
    </citation>
    <scope>NUCLEOTIDE SEQUENCE</scope>
    <source>
        <strain evidence="8">APW11</strain>
    </source>
</reference>
<evidence type="ECO:0000256" key="6">
    <source>
        <dbReference type="PROSITE-ProRule" id="PRU10141"/>
    </source>
</evidence>
<dbReference type="Gene3D" id="1.25.40.10">
    <property type="entry name" value="Tetratricopeptide repeat domain"/>
    <property type="match status" value="1"/>
</dbReference>
<dbReference type="Pfam" id="PF13176">
    <property type="entry name" value="TPR_7"/>
    <property type="match status" value="1"/>
</dbReference>
<evidence type="ECO:0000313" key="8">
    <source>
        <dbReference type="EMBL" id="MDT8998421.1"/>
    </source>
</evidence>
<dbReference type="InterPro" id="IPR011990">
    <property type="entry name" value="TPR-like_helical_dom_sf"/>
</dbReference>
<dbReference type="SMART" id="SM00028">
    <property type="entry name" value="TPR"/>
    <property type="match status" value="4"/>
</dbReference>
<comment type="caution">
    <text evidence="8">The sequence shown here is derived from an EMBL/GenBank/DDBJ whole genome shotgun (WGS) entry which is preliminary data.</text>
</comment>
<evidence type="ECO:0000256" key="5">
    <source>
        <dbReference type="PROSITE-ProRule" id="PRU00339"/>
    </source>
</evidence>
<evidence type="ECO:0000313" key="9">
    <source>
        <dbReference type="Proteomes" id="UP001246372"/>
    </source>
</evidence>
<dbReference type="SUPFAM" id="SSF48452">
    <property type="entry name" value="TPR-like"/>
    <property type="match status" value="2"/>
</dbReference>
<dbReference type="PROSITE" id="PS00107">
    <property type="entry name" value="PROTEIN_KINASE_ATP"/>
    <property type="match status" value="1"/>
</dbReference>
<dbReference type="PANTHER" id="PTHR43289">
    <property type="entry name" value="MITOGEN-ACTIVATED PROTEIN KINASE KINASE KINASE 20-RELATED"/>
    <property type="match status" value="1"/>
</dbReference>
<dbReference type="Proteomes" id="UP001246372">
    <property type="component" value="Unassembled WGS sequence"/>
</dbReference>
<evidence type="ECO:0000256" key="3">
    <source>
        <dbReference type="ARBA" id="ARBA00022777"/>
    </source>
</evidence>
<name>A0ABU3P776_9BURK</name>
<dbReference type="InterPro" id="IPR011009">
    <property type="entry name" value="Kinase-like_dom_sf"/>
</dbReference>
<sequence>MITIQTQPPPVRPDPALRQVKALFNQLCDLTDPAEQQARLQQEAVPPELAERVLALLRLDTQHSTRVAPAVQQMARSAASQAERAQVLPPGSRLGAWTLQSPLGQGGMGTVYLAERGDGHYEQRAAVKLLRGFSSPEALAQLSRERQILARLKHPHIARLIDGGSTADGQPFLVMDHIAGQRIDAWLRQRYAGAVAEPDPSGAGIDACLTLFRQVCDAVAHAHQQQIIHCDIKPGNVLVDDEGRAMLLDFGIAQLPGRDDGGRQALTPRYASPEQQAGEAASAVSDIYSLGRLLEDLLDLLPAYWQLPAARRAELAAIIARACRADPAQRYTNVAALLADLQAYQQQQPVHAASGGWAYRAYKRLRRRWPWVLAGSAALGLSLAFTLRLVHERDRAEAARLQALDEAAKAQAVRQVVIGIFEDFDPFIIGRKPKSFAEFVDDARRRVDADLGTQPQVQAELKHVLGLVYQRSGRSTEAITLFEQALALRRAQPERNFAVEAELLHETTVAMVNTGMAARTLPLARQALLLREQARPINGSLLGDSLAALGLVLTKLSHFDEARPLYERALQVREAADGAGSAKVASALHSLGALAEREQRYAEGQQYLERSLALKAKLLPPEHPYTLNSRHMLALCLLGQGQVEPAVRLLREVLRQRSSVHGEASVFAAETRSALARALQAVPAAGSATARAEAEALLRQNLAQFATDPGRRSSLYAADLAELARLLARTTGKGAEALAAAREALEILQSQPAQDRVAIAQLQLDLAEQLIKDGALSAAAEPLQAAQATLALRHWAASHSLALRPTLLQARWQLASGQAPAALATLQPVLPLPALAADAEQALQALLADLRRSGLQVPARGTPGKV</sequence>
<dbReference type="PROSITE" id="PS50005">
    <property type="entry name" value="TPR"/>
    <property type="match status" value="2"/>
</dbReference>
<protein>
    <submittedName>
        <fullName evidence="8">Tetratricopeptide repeat protein</fullName>
    </submittedName>
</protein>
<gene>
    <name evidence="8" type="ORF">RQP53_03930</name>
</gene>
<keyword evidence="3" id="KW-0418">Kinase</keyword>
<dbReference type="EMBL" id="JAVXZY010000001">
    <property type="protein sequence ID" value="MDT8998421.1"/>
    <property type="molecule type" value="Genomic_DNA"/>
</dbReference>
<dbReference type="PANTHER" id="PTHR43289:SF34">
    <property type="entry name" value="SERINE_THREONINE-PROTEIN KINASE YBDM-RELATED"/>
    <property type="match status" value="1"/>
</dbReference>
<accession>A0ABU3P776</accession>
<evidence type="ECO:0000259" key="7">
    <source>
        <dbReference type="PROSITE" id="PS50011"/>
    </source>
</evidence>
<evidence type="ECO:0000256" key="2">
    <source>
        <dbReference type="ARBA" id="ARBA00022741"/>
    </source>
</evidence>
<dbReference type="InterPro" id="IPR019734">
    <property type="entry name" value="TPR_rpt"/>
</dbReference>
<feature type="domain" description="Protein kinase" evidence="7">
    <location>
        <begin position="97"/>
        <end position="428"/>
    </location>
</feature>
<organism evidence="8 9">
    <name type="scientific">Roseateles aquae</name>
    <dbReference type="NCBI Taxonomy" id="3077235"/>
    <lineage>
        <taxon>Bacteria</taxon>
        <taxon>Pseudomonadati</taxon>
        <taxon>Pseudomonadota</taxon>
        <taxon>Betaproteobacteria</taxon>
        <taxon>Burkholderiales</taxon>
        <taxon>Sphaerotilaceae</taxon>
        <taxon>Roseateles</taxon>
    </lineage>
</organism>